<dbReference type="Pfam" id="PF00392">
    <property type="entry name" value="GntR"/>
    <property type="match status" value="1"/>
</dbReference>
<dbReference type="PANTHER" id="PTHR43537">
    <property type="entry name" value="TRANSCRIPTIONAL REGULATOR, GNTR FAMILY"/>
    <property type="match status" value="1"/>
</dbReference>
<proteinExistence type="predicted"/>
<dbReference type="CDD" id="cd07377">
    <property type="entry name" value="WHTH_GntR"/>
    <property type="match status" value="1"/>
</dbReference>
<dbReference type="PROSITE" id="PS50949">
    <property type="entry name" value="HTH_GNTR"/>
    <property type="match status" value="1"/>
</dbReference>
<evidence type="ECO:0000313" key="6">
    <source>
        <dbReference type="Proteomes" id="UP001237207"/>
    </source>
</evidence>
<dbReference type="Gene3D" id="1.10.10.10">
    <property type="entry name" value="Winged helix-like DNA-binding domain superfamily/Winged helix DNA-binding domain"/>
    <property type="match status" value="1"/>
</dbReference>
<sequence length="208" mass="24489">MEKKATSKFVEIVDQIRLMISTDGLVSGDRLPSERELSERLNVGRSSVREALRALELLGLIETRRGEGTFVKEFRDHRLVELLSTFILQDERTKRDVQSTKQIVELGSFFLILKNKNLSWHLDILEESVQNETWTEMDFFSYLLDLANNQLLKKIWYIITDYAQSIQKQDRLLLNKSYFLELIGAFKTRNLAEVYEKYYKIQNLSKNN</sequence>
<keyword evidence="2 5" id="KW-0238">DNA-binding</keyword>
<evidence type="ECO:0000256" key="3">
    <source>
        <dbReference type="ARBA" id="ARBA00023163"/>
    </source>
</evidence>
<keyword evidence="1" id="KW-0805">Transcription regulation</keyword>
<dbReference type="SUPFAM" id="SSF46785">
    <property type="entry name" value="Winged helix' DNA-binding domain"/>
    <property type="match status" value="1"/>
</dbReference>
<keyword evidence="3" id="KW-0804">Transcription</keyword>
<gene>
    <name evidence="5" type="ORF">J2S13_001384</name>
</gene>
<reference evidence="5" key="1">
    <citation type="submission" date="2023-07" db="EMBL/GenBank/DDBJ databases">
        <title>Genomic Encyclopedia of Type Strains, Phase IV (KMG-IV): sequencing the most valuable type-strain genomes for metagenomic binning, comparative biology and taxonomic classification.</title>
        <authorList>
            <person name="Goeker M."/>
        </authorList>
    </citation>
    <scope>NUCLEOTIDE SEQUENCE</scope>
    <source>
        <strain evidence="5">DSM 23947</strain>
    </source>
</reference>
<evidence type="ECO:0000256" key="2">
    <source>
        <dbReference type="ARBA" id="ARBA00023125"/>
    </source>
</evidence>
<dbReference type="InterPro" id="IPR036388">
    <property type="entry name" value="WH-like_DNA-bd_sf"/>
</dbReference>
<dbReference type="AlphaFoldDB" id="A0AAJ1T542"/>
<dbReference type="Proteomes" id="UP001237207">
    <property type="component" value="Unassembled WGS sequence"/>
</dbReference>
<evidence type="ECO:0000313" key="5">
    <source>
        <dbReference type="EMBL" id="MDQ0214985.1"/>
    </source>
</evidence>
<accession>A0AAJ1T542</accession>
<dbReference type="RefSeq" id="WP_307256983.1">
    <property type="nucleotide sequence ID" value="NZ_JAUSUC010000013.1"/>
</dbReference>
<evidence type="ECO:0000259" key="4">
    <source>
        <dbReference type="PROSITE" id="PS50949"/>
    </source>
</evidence>
<organism evidence="5 6">
    <name type="scientific">Oikeobacillus pervagus</name>
    <dbReference type="NCBI Taxonomy" id="1325931"/>
    <lineage>
        <taxon>Bacteria</taxon>
        <taxon>Bacillati</taxon>
        <taxon>Bacillota</taxon>
        <taxon>Bacilli</taxon>
        <taxon>Bacillales</taxon>
        <taxon>Bacillaceae</taxon>
        <taxon>Oikeobacillus</taxon>
    </lineage>
</organism>
<dbReference type="EMBL" id="JAUSUC010000013">
    <property type="protein sequence ID" value="MDQ0214985.1"/>
    <property type="molecule type" value="Genomic_DNA"/>
</dbReference>
<protein>
    <submittedName>
        <fullName evidence="5">DNA-binding FadR family transcriptional regulator</fullName>
    </submittedName>
</protein>
<dbReference type="InterPro" id="IPR036390">
    <property type="entry name" value="WH_DNA-bd_sf"/>
</dbReference>
<dbReference type="InterPro" id="IPR000524">
    <property type="entry name" value="Tscrpt_reg_HTH_GntR"/>
</dbReference>
<comment type="caution">
    <text evidence="5">The sequence shown here is derived from an EMBL/GenBank/DDBJ whole genome shotgun (WGS) entry which is preliminary data.</text>
</comment>
<feature type="domain" description="HTH gntR-type" evidence="4">
    <location>
        <begin position="6"/>
        <end position="74"/>
    </location>
</feature>
<dbReference type="PRINTS" id="PR00035">
    <property type="entry name" value="HTHGNTR"/>
</dbReference>
<dbReference type="GO" id="GO:0003700">
    <property type="term" value="F:DNA-binding transcription factor activity"/>
    <property type="evidence" value="ECO:0007669"/>
    <property type="project" value="InterPro"/>
</dbReference>
<keyword evidence="6" id="KW-1185">Reference proteome</keyword>
<name>A0AAJ1T542_9BACI</name>
<dbReference type="GO" id="GO:0003677">
    <property type="term" value="F:DNA binding"/>
    <property type="evidence" value="ECO:0007669"/>
    <property type="project" value="UniProtKB-KW"/>
</dbReference>
<dbReference type="PANTHER" id="PTHR43537:SF54">
    <property type="entry name" value="TRANSCRIPTIONAL REGULATOR, GNTR FAMILY"/>
    <property type="match status" value="1"/>
</dbReference>
<evidence type="ECO:0000256" key="1">
    <source>
        <dbReference type="ARBA" id="ARBA00023015"/>
    </source>
</evidence>
<dbReference type="SMART" id="SM00345">
    <property type="entry name" value="HTH_GNTR"/>
    <property type="match status" value="1"/>
</dbReference>